<evidence type="ECO:0000313" key="1">
    <source>
        <dbReference type="EMBL" id="AFK66724.1"/>
    </source>
</evidence>
<sequence>MRLVNWSDHDIARLVHQHKLKLVIDKINNTNYYHSENYALEILIIFNNKDNTRQVIYSSNLDKMKTVKA</sequence>
<organism evidence="1 2">
    <name type="scientific">Colwellia phage 9A</name>
    <dbReference type="NCBI Taxonomy" id="765765"/>
    <lineage>
        <taxon>Viruses</taxon>
        <taxon>Duplodnaviria</taxon>
        <taxon>Heunggongvirae</taxon>
        <taxon>Uroviricota</taxon>
        <taxon>Caudoviricetes</taxon>
        <taxon>Franklinbayvirus</taxon>
        <taxon>Franklinbayvirus fv9A</taxon>
    </lineage>
</organism>
<accession>I3UMK9</accession>
<protein>
    <submittedName>
        <fullName evidence="1">Uncharacterized protein</fullName>
    </submittedName>
</protein>
<evidence type="ECO:0000313" key="2">
    <source>
        <dbReference type="Proteomes" id="UP000005266"/>
    </source>
</evidence>
<reference evidence="1 2" key="1">
    <citation type="journal article" date="2013" name="Extremophiles">
        <title>Genomic analysis of cold-active Colwelliaphage 9A and psychrophilic phage-host interactions.</title>
        <authorList>
            <person name="Colangelo-Lillis J.R."/>
            <person name="Deming J.W."/>
        </authorList>
    </citation>
    <scope>NUCLEOTIDE SEQUENCE [LARGE SCALE GENOMIC DNA]</scope>
    <source>
        <strain evidence="1">9A</strain>
    </source>
</reference>
<proteinExistence type="predicted"/>
<dbReference type="KEGG" id="vg:13165545"/>
<name>I3UMK9_9CAUD</name>
<gene>
    <name evidence="1" type="ORF">COPG_00128</name>
</gene>
<dbReference type="EMBL" id="HQ317390">
    <property type="protein sequence ID" value="AFK66724.1"/>
    <property type="molecule type" value="Genomic_DNA"/>
</dbReference>
<dbReference type="Proteomes" id="UP000005266">
    <property type="component" value="Segment"/>
</dbReference>
<keyword evidence="2" id="KW-1185">Reference proteome</keyword>
<dbReference type="GeneID" id="13165545"/>
<dbReference type="RefSeq" id="YP_006489314.1">
    <property type="nucleotide sequence ID" value="NC_018088.1"/>
</dbReference>